<dbReference type="Gene3D" id="3.30.420.10">
    <property type="entry name" value="Ribonuclease H-like superfamily/Ribonuclease H"/>
    <property type="match status" value="1"/>
</dbReference>
<evidence type="ECO:0000313" key="5">
    <source>
        <dbReference type="EMBL" id="GMJ05358.1"/>
    </source>
</evidence>
<feature type="domain" description="Integrase catalytic" evidence="4">
    <location>
        <begin position="1"/>
        <end position="105"/>
    </location>
</feature>
<keyword evidence="2" id="KW-0378">Hydrolase</keyword>
<feature type="region of interest" description="Disordered" evidence="3">
    <location>
        <begin position="234"/>
        <end position="274"/>
    </location>
</feature>
<dbReference type="InterPro" id="IPR036397">
    <property type="entry name" value="RNaseH_sf"/>
</dbReference>
<evidence type="ECO:0000256" key="3">
    <source>
        <dbReference type="SAM" id="MobiDB-lite"/>
    </source>
</evidence>
<evidence type="ECO:0000256" key="2">
    <source>
        <dbReference type="ARBA" id="ARBA00022801"/>
    </source>
</evidence>
<dbReference type="InterPro" id="IPR057670">
    <property type="entry name" value="SH3_retrovirus"/>
</dbReference>
<proteinExistence type="predicted"/>
<dbReference type="InterPro" id="IPR012337">
    <property type="entry name" value="RNaseH-like_sf"/>
</dbReference>
<dbReference type="OrthoDB" id="414104at2759"/>
<gene>
    <name evidence="5" type="ORF">HRI_004205000</name>
</gene>
<dbReference type="EMBL" id="BSYR01000044">
    <property type="protein sequence ID" value="GMJ05358.1"/>
    <property type="molecule type" value="Genomic_DNA"/>
</dbReference>
<accession>A0A9W7IZF6</accession>
<evidence type="ECO:0000259" key="4">
    <source>
        <dbReference type="PROSITE" id="PS50994"/>
    </source>
</evidence>
<name>A0A9W7IZF6_HIBTR</name>
<dbReference type="Pfam" id="PF07727">
    <property type="entry name" value="RVT_2"/>
    <property type="match status" value="1"/>
</dbReference>
<organism evidence="5 6">
    <name type="scientific">Hibiscus trionum</name>
    <name type="common">Flower of an hour</name>
    <dbReference type="NCBI Taxonomy" id="183268"/>
    <lineage>
        <taxon>Eukaryota</taxon>
        <taxon>Viridiplantae</taxon>
        <taxon>Streptophyta</taxon>
        <taxon>Embryophyta</taxon>
        <taxon>Tracheophyta</taxon>
        <taxon>Spermatophyta</taxon>
        <taxon>Magnoliopsida</taxon>
        <taxon>eudicotyledons</taxon>
        <taxon>Gunneridae</taxon>
        <taxon>Pentapetalae</taxon>
        <taxon>rosids</taxon>
        <taxon>malvids</taxon>
        <taxon>Malvales</taxon>
        <taxon>Malvaceae</taxon>
        <taxon>Malvoideae</taxon>
        <taxon>Hibiscus</taxon>
    </lineage>
</organism>
<protein>
    <recommendedName>
        <fullName evidence="4">Integrase catalytic domain-containing protein</fullName>
    </recommendedName>
</protein>
<dbReference type="GO" id="GO:0015074">
    <property type="term" value="P:DNA integration"/>
    <property type="evidence" value="ECO:0007669"/>
    <property type="project" value="InterPro"/>
</dbReference>
<dbReference type="SUPFAM" id="SSF53098">
    <property type="entry name" value="Ribonuclease H-like"/>
    <property type="match status" value="1"/>
</dbReference>
<reference evidence="5" key="1">
    <citation type="submission" date="2023-05" db="EMBL/GenBank/DDBJ databases">
        <title>Genome and transcriptome analyses reveal genes involved in the formation of fine ridges on petal epidermal cells in Hibiscus trionum.</title>
        <authorList>
            <person name="Koshimizu S."/>
            <person name="Masuda S."/>
            <person name="Ishii T."/>
            <person name="Shirasu K."/>
            <person name="Hoshino A."/>
            <person name="Arita M."/>
        </authorList>
    </citation>
    <scope>NUCLEOTIDE SEQUENCE</scope>
    <source>
        <strain evidence="5">Hamamatsu line</strain>
    </source>
</reference>
<dbReference type="PANTHER" id="PTHR42648">
    <property type="entry name" value="TRANSPOSASE, PUTATIVE-RELATED"/>
    <property type="match status" value="1"/>
</dbReference>
<dbReference type="InterPro" id="IPR001584">
    <property type="entry name" value="Integrase_cat-core"/>
</dbReference>
<dbReference type="GO" id="GO:0046872">
    <property type="term" value="F:metal ion binding"/>
    <property type="evidence" value="ECO:0007669"/>
    <property type="project" value="UniProtKB-KW"/>
</dbReference>
<evidence type="ECO:0000256" key="1">
    <source>
        <dbReference type="ARBA" id="ARBA00022723"/>
    </source>
</evidence>
<evidence type="ECO:0000313" key="6">
    <source>
        <dbReference type="Proteomes" id="UP001165190"/>
    </source>
</evidence>
<dbReference type="Proteomes" id="UP001165190">
    <property type="component" value="Unassembled WGS sequence"/>
</dbReference>
<dbReference type="PANTHER" id="PTHR42648:SF31">
    <property type="entry name" value="RNA-DIRECTED DNA POLYMERASE"/>
    <property type="match status" value="1"/>
</dbReference>
<keyword evidence="6" id="KW-1185">Reference proteome</keyword>
<comment type="caution">
    <text evidence="5">The sequence shown here is derived from an EMBL/GenBank/DDBJ whole genome shotgun (WGS) entry which is preliminary data.</text>
</comment>
<feature type="compositionally biased region" description="Low complexity" evidence="3">
    <location>
        <begin position="262"/>
        <end position="273"/>
    </location>
</feature>
<dbReference type="GO" id="GO:0003676">
    <property type="term" value="F:nucleic acid binding"/>
    <property type="evidence" value="ECO:0007669"/>
    <property type="project" value="InterPro"/>
</dbReference>
<sequence>MIKKQFGFDLKVFRSDNAPELRFTDLFSKMGVLHQYSCVETPQQNSIAERKHQHLLVVARALFFQSRVSISFWGECILMATFLINRLPSSALKNKSPYQMLFNEHPDYMNIKTFGCLCFVSALRARMDKFSKRALPAVFLGYSPGVKGYKVYVLKTRAVIVSRDVIFHENIFPFHTISSTDSIVDSFHNVSLPTVLTDLFSNFSVGVNPPRTYVTGQCVVAQNPIEQHIADQHKNSPTVADQHEADQLEPDQHEPEQHEAGQHAAGQHATGQHEVPEHTEAGHIEVDNVVPVHNSVLHTDNHAEVGHVDNRTEVSCEAPPINNGCAAVSHARASADNVHPRRSTRIPHQPSYLRNYYCGSNSINNVVSPVYPIEDYLSTAKLSSSYKSFVANISSEHEHVFYHQAARFLEWRAAMKEELQAMENNKTWSVVPLPQGKMAIDCKWVFRIKRKADGTVDRYKARLVAKGFT</sequence>
<dbReference type="AlphaFoldDB" id="A0A9W7IZF6"/>
<keyword evidence="1" id="KW-0479">Metal-binding</keyword>
<dbReference type="InterPro" id="IPR013103">
    <property type="entry name" value="RVT_2"/>
</dbReference>
<feature type="compositionally biased region" description="Basic and acidic residues" evidence="3">
    <location>
        <begin position="241"/>
        <end position="261"/>
    </location>
</feature>
<dbReference type="PROSITE" id="PS50994">
    <property type="entry name" value="INTEGRASE"/>
    <property type="match status" value="1"/>
</dbReference>
<dbReference type="GO" id="GO:0016787">
    <property type="term" value="F:hydrolase activity"/>
    <property type="evidence" value="ECO:0007669"/>
    <property type="project" value="UniProtKB-KW"/>
</dbReference>
<dbReference type="InterPro" id="IPR039537">
    <property type="entry name" value="Retrotran_Ty1/copia-like"/>
</dbReference>
<dbReference type="Pfam" id="PF25597">
    <property type="entry name" value="SH3_retrovirus"/>
    <property type="match status" value="1"/>
</dbReference>